<dbReference type="OrthoDB" id="9815791at2"/>
<sequence>MAINLAQETVQTYEVETLIQKAKHAQHIYASFTQEQVDEIVKAISVRLTEAAEDLAYKAHTETGFGNVKDKTTKNLFASQQVYESIKDEPTVGIIDRDEMNKVIEIGVPMGVIAALVPVTNPTSTVIFKTLVALKTRNAIVLSPHPKAVNCIVEAARLVEEAAVNAGAPKGLVQVIESPSLEGTQTLMQHDDTALILATGGGPMVKAAYSSGNPAIGVGPGNGPAFVEKSAHIEEAIDRIITSKTFDNGTICASEQSIIVEKGIKEEVVEELKKRKAYFMNQEESEKVSHFIMRENGTMNPQIVGKTVTEVAKLCGIIIPADTSVLISEETTIGPDNPYSREKLTPILAMYTVNDWDQGVTTCNTILENEGAGHTAMLHTTNDELVEDFGLRIKASRILINTPGTFGGIGFSTNLAPSLTLGCGAIGGSSITDNVSVRQLMNINRVAYNK</sequence>
<keyword evidence="4" id="KW-1185">Reference proteome</keyword>
<dbReference type="PANTHER" id="PTHR11699">
    <property type="entry name" value="ALDEHYDE DEHYDROGENASE-RELATED"/>
    <property type="match status" value="1"/>
</dbReference>
<dbReference type="Pfam" id="PF00171">
    <property type="entry name" value="Aldedh"/>
    <property type="match status" value="1"/>
</dbReference>
<dbReference type="CDD" id="cd07122">
    <property type="entry name" value="ALDH_F20_ACDH"/>
    <property type="match status" value="1"/>
</dbReference>
<evidence type="ECO:0000313" key="4">
    <source>
        <dbReference type="Proteomes" id="UP000184079"/>
    </source>
</evidence>
<dbReference type="GO" id="GO:0016620">
    <property type="term" value="F:oxidoreductase activity, acting on the aldehyde or oxo group of donors, NAD or NADP as acceptor"/>
    <property type="evidence" value="ECO:0007669"/>
    <property type="project" value="InterPro"/>
</dbReference>
<organism evidence="3 4">
    <name type="scientific">Virgibacillus chiguensis</name>
    <dbReference type="NCBI Taxonomy" id="411959"/>
    <lineage>
        <taxon>Bacteria</taxon>
        <taxon>Bacillati</taxon>
        <taxon>Bacillota</taxon>
        <taxon>Bacilli</taxon>
        <taxon>Bacillales</taxon>
        <taxon>Bacillaceae</taxon>
        <taxon>Virgibacillus</taxon>
    </lineage>
</organism>
<dbReference type="SUPFAM" id="SSF53720">
    <property type="entry name" value="ALDH-like"/>
    <property type="match status" value="1"/>
</dbReference>
<dbReference type="InterPro" id="IPR016162">
    <property type="entry name" value="Ald_DH_N"/>
</dbReference>
<name>A0A1M5TQZ8_9BACI</name>
<evidence type="ECO:0000313" key="3">
    <source>
        <dbReference type="EMBL" id="SHH52823.1"/>
    </source>
</evidence>
<dbReference type="InterPro" id="IPR013357">
    <property type="entry name" value="Acetaldehyde_DH_acetylating"/>
</dbReference>
<proteinExistence type="predicted"/>
<gene>
    <name evidence="3" type="ORF">SAMN05421807_10896</name>
</gene>
<reference evidence="4" key="1">
    <citation type="submission" date="2016-11" db="EMBL/GenBank/DDBJ databases">
        <authorList>
            <person name="Varghese N."/>
            <person name="Submissions S."/>
        </authorList>
    </citation>
    <scope>NUCLEOTIDE SEQUENCE [LARGE SCALE GENOMIC DNA]</scope>
    <source>
        <strain evidence="4">CGMCC 1.6496</strain>
    </source>
</reference>
<dbReference type="EMBL" id="FQXD01000008">
    <property type="protein sequence ID" value="SHH52823.1"/>
    <property type="molecule type" value="Genomic_DNA"/>
</dbReference>
<dbReference type="InterPro" id="IPR016163">
    <property type="entry name" value="Ald_DH_C"/>
</dbReference>
<dbReference type="Gene3D" id="3.40.605.10">
    <property type="entry name" value="Aldehyde Dehydrogenase, Chain A, domain 1"/>
    <property type="match status" value="1"/>
</dbReference>
<evidence type="ECO:0000259" key="2">
    <source>
        <dbReference type="Pfam" id="PF00171"/>
    </source>
</evidence>
<evidence type="ECO:0000256" key="1">
    <source>
        <dbReference type="ARBA" id="ARBA00023002"/>
    </source>
</evidence>
<dbReference type="RefSeq" id="WP_073008738.1">
    <property type="nucleotide sequence ID" value="NZ_FQXD01000008.1"/>
</dbReference>
<dbReference type="InterPro" id="IPR016161">
    <property type="entry name" value="Ald_DH/histidinol_DH"/>
</dbReference>
<dbReference type="NCBIfam" id="TIGR02518">
    <property type="entry name" value="EutH_ACDH"/>
    <property type="match status" value="1"/>
</dbReference>
<protein>
    <submittedName>
        <fullName evidence="3">Acetaldehyde dehydrogenase (Acetylating)</fullName>
    </submittedName>
</protein>
<dbReference type="InterPro" id="IPR015590">
    <property type="entry name" value="Aldehyde_DH_dom"/>
</dbReference>
<keyword evidence="1" id="KW-0560">Oxidoreductase</keyword>
<feature type="domain" description="Aldehyde dehydrogenase" evidence="2">
    <location>
        <begin position="11"/>
        <end position="405"/>
    </location>
</feature>
<dbReference type="Proteomes" id="UP000184079">
    <property type="component" value="Unassembled WGS sequence"/>
</dbReference>
<accession>A0A1M5TQZ8</accession>
<dbReference type="Gene3D" id="3.40.309.10">
    <property type="entry name" value="Aldehyde Dehydrogenase, Chain A, domain 2"/>
    <property type="match status" value="1"/>
</dbReference>
<dbReference type="AlphaFoldDB" id="A0A1M5TQZ8"/>